<dbReference type="PANTHER" id="PTHR45973">
    <property type="entry name" value="PROTEIN PHOSPHATASE 1 REGULATORY SUBUNIT SDS22-RELATED"/>
    <property type="match status" value="1"/>
</dbReference>
<dbReference type="PANTHER" id="PTHR45973:SF9">
    <property type="entry name" value="LEUCINE-RICH REPEAT-CONTAINING PROTEIN 46"/>
    <property type="match status" value="1"/>
</dbReference>
<evidence type="ECO:0000256" key="4">
    <source>
        <dbReference type="ARBA" id="ARBA00023069"/>
    </source>
</evidence>
<comment type="subcellular location">
    <subcellularLocation>
        <location evidence="1">Cell projection</location>
        <location evidence="1">Cilium</location>
    </subcellularLocation>
</comment>
<evidence type="ECO:0000256" key="1">
    <source>
        <dbReference type="ARBA" id="ARBA00004138"/>
    </source>
</evidence>
<gene>
    <name evidence="7" type="ORF">EVOR1521_LOCUS3547</name>
</gene>
<dbReference type="Proteomes" id="UP001178507">
    <property type="component" value="Unassembled WGS sequence"/>
</dbReference>
<sequence>MADAEEEEITHPAQFWEGKPEKMITLRLVMEKSLTQAELTEYDALEEDAALERVRRLKSIHLHWLGLSEINGLEPFEQAEVLYLQANRLRRIENLDWLPRLQFLALQCNRIAVVENLTELRQLQFLDLSRNQIADFDARELPRSIDTLNLLGNACVAVEGYREKLVAHLPNLAQLDDDAVADSPSHEVVTEPLEGPAPGGLGAYWMRKDLHAGVTADMKDLIEAYSIEALSTSEFSQKVADATARSRARREATPLPAPMASNSD</sequence>
<accession>A0AA36MMS4</accession>
<dbReference type="Gene3D" id="3.80.10.10">
    <property type="entry name" value="Ribonuclease Inhibitor"/>
    <property type="match status" value="1"/>
</dbReference>
<keyword evidence="8" id="KW-1185">Reference proteome</keyword>
<proteinExistence type="predicted"/>
<dbReference type="InterPro" id="IPR050576">
    <property type="entry name" value="Cilia_flagella_integrity"/>
</dbReference>
<keyword evidence="5" id="KW-0966">Cell projection</keyword>
<dbReference type="EMBL" id="CAUJNA010000219">
    <property type="protein sequence ID" value="CAJ1373830.1"/>
    <property type="molecule type" value="Genomic_DNA"/>
</dbReference>
<organism evidence="7 8">
    <name type="scientific">Effrenium voratum</name>
    <dbReference type="NCBI Taxonomy" id="2562239"/>
    <lineage>
        <taxon>Eukaryota</taxon>
        <taxon>Sar</taxon>
        <taxon>Alveolata</taxon>
        <taxon>Dinophyceae</taxon>
        <taxon>Suessiales</taxon>
        <taxon>Symbiodiniaceae</taxon>
        <taxon>Effrenium</taxon>
    </lineage>
</organism>
<name>A0AA36MMS4_9DINO</name>
<dbReference type="Pfam" id="PF14580">
    <property type="entry name" value="LRR_9"/>
    <property type="match status" value="1"/>
</dbReference>
<dbReference type="InterPro" id="IPR001611">
    <property type="entry name" value="Leu-rich_rpt"/>
</dbReference>
<keyword evidence="2" id="KW-0433">Leucine-rich repeat</keyword>
<evidence type="ECO:0000256" key="3">
    <source>
        <dbReference type="ARBA" id="ARBA00022737"/>
    </source>
</evidence>
<evidence type="ECO:0000256" key="2">
    <source>
        <dbReference type="ARBA" id="ARBA00022614"/>
    </source>
</evidence>
<evidence type="ECO:0000313" key="8">
    <source>
        <dbReference type="Proteomes" id="UP001178507"/>
    </source>
</evidence>
<evidence type="ECO:0000256" key="5">
    <source>
        <dbReference type="ARBA" id="ARBA00023273"/>
    </source>
</evidence>
<reference evidence="7" key="1">
    <citation type="submission" date="2023-08" db="EMBL/GenBank/DDBJ databases">
        <authorList>
            <person name="Chen Y."/>
            <person name="Shah S."/>
            <person name="Dougan E. K."/>
            <person name="Thang M."/>
            <person name="Chan C."/>
        </authorList>
    </citation>
    <scope>NUCLEOTIDE SEQUENCE</scope>
</reference>
<comment type="caution">
    <text evidence="7">The sequence shown here is derived from an EMBL/GenBank/DDBJ whole genome shotgun (WGS) entry which is preliminary data.</text>
</comment>
<evidence type="ECO:0000256" key="6">
    <source>
        <dbReference type="SAM" id="MobiDB-lite"/>
    </source>
</evidence>
<evidence type="ECO:0000313" key="7">
    <source>
        <dbReference type="EMBL" id="CAJ1373830.1"/>
    </source>
</evidence>
<dbReference type="PROSITE" id="PS51450">
    <property type="entry name" value="LRR"/>
    <property type="match status" value="2"/>
</dbReference>
<keyword evidence="4" id="KW-0969">Cilium</keyword>
<protein>
    <submittedName>
        <fullName evidence="7">Uncharacterized protein</fullName>
    </submittedName>
</protein>
<dbReference type="AlphaFoldDB" id="A0AA36MMS4"/>
<dbReference type="InterPro" id="IPR032675">
    <property type="entry name" value="LRR_dom_sf"/>
</dbReference>
<feature type="region of interest" description="Disordered" evidence="6">
    <location>
        <begin position="238"/>
        <end position="264"/>
    </location>
</feature>
<dbReference type="SUPFAM" id="SSF52058">
    <property type="entry name" value="L domain-like"/>
    <property type="match status" value="1"/>
</dbReference>
<keyword evidence="3" id="KW-0677">Repeat</keyword>